<keyword evidence="2" id="KW-1185">Reference proteome</keyword>
<sequence>MKWEDVRKQYPNTFVKFEIVESHIEEDKEIVDEVAFIKPIKDGKEAMREHLKCKIGQYVYSTVKNRVDIQCIEKLEEKKVDFDNLDNKILEKLMSDKSIFSKSLRGKYPKLEVYKMTEKMNFYMQNQ</sequence>
<dbReference type="RefSeq" id="WP_065078316.1">
    <property type="nucleotide sequence ID" value="NZ_LROS01000021.1"/>
</dbReference>
<evidence type="ECO:0000313" key="2">
    <source>
        <dbReference type="Proteomes" id="UP000093954"/>
    </source>
</evidence>
<dbReference type="PATRIC" id="fig|1353534.3.peg.2069"/>
<dbReference type="EMBL" id="LROS01000021">
    <property type="protein sequence ID" value="OBR93299.1"/>
    <property type="molecule type" value="Genomic_DNA"/>
</dbReference>
<protein>
    <submittedName>
        <fullName evidence="1">Uncharacterized protein</fullName>
    </submittedName>
</protein>
<proteinExistence type="predicted"/>
<dbReference type="AlphaFoldDB" id="A0A1A6AT95"/>
<dbReference type="Proteomes" id="UP000093954">
    <property type="component" value="Unassembled WGS sequence"/>
</dbReference>
<reference evidence="1 2" key="1">
    <citation type="journal article" date="2012" name="Front. Microbiol.">
        <title>Draft Genome Sequence of the Virulent Strain 01-B526 of the Fish Pathogen Aeromonas salmonicida.</title>
        <authorList>
            <person name="Charette S.J."/>
            <person name="Brochu F."/>
            <person name="Boyle B."/>
            <person name="Filion G."/>
            <person name="Tanaka K.H."/>
            <person name="Derome N."/>
        </authorList>
    </citation>
    <scope>NUCLEOTIDE SEQUENCE [LARGE SCALE GENOMIC DNA]</scope>
    <source>
        <strain evidence="1 2">P11</strain>
    </source>
</reference>
<accession>A0A1A6AT95</accession>
<gene>
    <name evidence="1" type="ORF">CLRAG_20350</name>
</gene>
<comment type="caution">
    <text evidence="1">The sequence shown here is derived from an EMBL/GenBank/DDBJ whole genome shotgun (WGS) entry which is preliminary data.</text>
</comment>
<name>A0A1A6AT95_9CLOT</name>
<organism evidence="1 2">
    <name type="scientific">Clostridium ragsdalei P11</name>
    <dbReference type="NCBI Taxonomy" id="1353534"/>
    <lineage>
        <taxon>Bacteria</taxon>
        <taxon>Bacillati</taxon>
        <taxon>Bacillota</taxon>
        <taxon>Clostridia</taxon>
        <taxon>Eubacteriales</taxon>
        <taxon>Clostridiaceae</taxon>
        <taxon>Clostridium</taxon>
    </lineage>
</organism>
<evidence type="ECO:0000313" key="1">
    <source>
        <dbReference type="EMBL" id="OBR93299.1"/>
    </source>
</evidence>